<dbReference type="PANTHER" id="PTHR13245">
    <property type="entry name" value="RRP15-LIKE PROTEIN"/>
    <property type="match status" value="1"/>
</dbReference>
<dbReference type="GO" id="GO:0000460">
    <property type="term" value="P:maturation of 5.8S rRNA"/>
    <property type="evidence" value="ECO:0007669"/>
    <property type="project" value="TreeGrafter"/>
</dbReference>
<dbReference type="GO" id="GO:0000470">
    <property type="term" value="P:maturation of LSU-rRNA"/>
    <property type="evidence" value="ECO:0007669"/>
    <property type="project" value="TreeGrafter"/>
</dbReference>
<feature type="compositionally biased region" description="Polar residues" evidence="3">
    <location>
        <begin position="141"/>
        <end position="153"/>
    </location>
</feature>
<dbReference type="GO" id="GO:0030687">
    <property type="term" value="C:preribosome, large subunit precursor"/>
    <property type="evidence" value="ECO:0007669"/>
    <property type="project" value="TreeGrafter"/>
</dbReference>
<dbReference type="KEGG" id="tpal:117643761"/>
<accession>A0A6P8YX07</accession>
<dbReference type="Proteomes" id="UP000515158">
    <property type="component" value="Unplaced"/>
</dbReference>
<sequence>MAAMKVRSANMISKSLKKGMQQPIHEEIDDDSDEEMSIASENSDDVEESSVEENDAGEASGEDSSEDDDEEDHEEGSVEDESEDDNDSGQEEGEDDDVSDEDDDEMEDLSDDGDLGAGDWMEMDDKESNSNLSSSDDEASPQGQAQKADSNDPNLHGNAGWADAMAKILRTSKPKGKKSVVLAKAKKLSQIGASEKSDDKKEYGFEIDGDSTEEKDVKPNVDDLDVKPDVEDIKPKLRKKDLSEGRIKPDILSRDRERALSKIATKGVVQLFNAVREQQKDINKKIKLAKGSVRKEEKILKSVDKVSFLNSLMGAKSVRVEDQIQTKAEEDVKPENPTTWNVLRDNFLTGSDMKDWDKSGEIKLEDDMDEIELN</sequence>
<dbReference type="RefSeq" id="XP_034238727.1">
    <property type="nucleotide sequence ID" value="XM_034382836.1"/>
</dbReference>
<dbReference type="GeneID" id="117643761"/>
<feature type="region of interest" description="Disordered" evidence="3">
    <location>
        <begin position="189"/>
        <end position="229"/>
    </location>
</feature>
<comment type="similarity">
    <text evidence="1">Belongs to the RRP15 family.</text>
</comment>
<proteinExistence type="inferred from homology"/>
<evidence type="ECO:0000313" key="5">
    <source>
        <dbReference type="RefSeq" id="XP_034238727.1"/>
    </source>
</evidence>
<feature type="compositionally biased region" description="Acidic residues" evidence="3">
    <location>
        <begin position="27"/>
        <end position="114"/>
    </location>
</feature>
<evidence type="ECO:0000256" key="2">
    <source>
        <dbReference type="ARBA" id="ARBA00017475"/>
    </source>
</evidence>
<evidence type="ECO:0000313" key="4">
    <source>
        <dbReference type="Proteomes" id="UP000515158"/>
    </source>
</evidence>
<name>A0A6P8YX07_THRPL</name>
<dbReference type="InterPro" id="IPR012459">
    <property type="entry name" value="Rrp15"/>
</dbReference>
<protein>
    <recommendedName>
        <fullName evidence="2">RRP15-like protein</fullName>
    </recommendedName>
</protein>
<gene>
    <name evidence="5" type="primary">LOC117643761</name>
</gene>
<dbReference type="AlphaFoldDB" id="A0A6P8YX07"/>
<dbReference type="Pfam" id="PF07890">
    <property type="entry name" value="Rrp15p"/>
    <property type="match status" value="1"/>
</dbReference>
<feature type="compositionally biased region" description="Basic and acidic residues" evidence="3">
    <location>
        <begin position="195"/>
        <end position="204"/>
    </location>
</feature>
<dbReference type="FunCoup" id="A0A6P8YX07">
    <property type="interactions" value="534"/>
</dbReference>
<dbReference type="OrthoDB" id="20949at2759"/>
<evidence type="ECO:0000256" key="1">
    <source>
        <dbReference type="ARBA" id="ARBA00007462"/>
    </source>
</evidence>
<reference evidence="5" key="1">
    <citation type="submission" date="2025-08" db="UniProtKB">
        <authorList>
            <consortium name="RefSeq"/>
        </authorList>
    </citation>
    <scope>IDENTIFICATION</scope>
    <source>
        <tissue evidence="5">Total insect</tissue>
    </source>
</reference>
<dbReference type="InParanoid" id="A0A6P8YX07"/>
<keyword evidence="4" id="KW-1185">Reference proteome</keyword>
<dbReference type="PANTHER" id="PTHR13245:SF14">
    <property type="entry name" value="RRP15-LIKE PROTEIN"/>
    <property type="match status" value="1"/>
</dbReference>
<evidence type="ECO:0000256" key="3">
    <source>
        <dbReference type="SAM" id="MobiDB-lite"/>
    </source>
</evidence>
<feature type="region of interest" description="Disordered" evidence="3">
    <location>
        <begin position="1"/>
        <end position="161"/>
    </location>
</feature>
<feature type="compositionally biased region" description="Basic and acidic residues" evidence="3">
    <location>
        <begin position="212"/>
        <end position="229"/>
    </location>
</feature>
<organism evidence="5">
    <name type="scientific">Thrips palmi</name>
    <name type="common">Melon thrips</name>
    <dbReference type="NCBI Taxonomy" id="161013"/>
    <lineage>
        <taxon>Eukaryota</taxon>
        <taxon>Metazoa</taxon>
        <taxon>Ecdysozoa</taxon>
        <taxon>Arthropoda</taxon>
        <taxon>Hexapoda</taxon>
        <taxon>Insecta</taxon>
        <taxon>Pterygota</taxon>
        <taxon>Neoptera</taxon>
        <taxon>Paraneoptera</taxon>
        <taxon>Thysanoptera</taxon>
        <taxon>Terebrantia</taxon>
        <taxon>Thripoidea</taxon>
        <taxon>Thripidae</taxon>
        <taxon>Thrips</taxon>
    </lineage>
</organism>